<dbReference type="Proteomes" id="UP000727490">
    <property type="component" value="Unassembled WGS sequence"/>
</dbReference>
<dbReference type="EMBL" id="RPHB01000007">
    <property type="protein sequence ID" value="MBW3469138.1"/>
    <property type="molecule type" value="Genomic_DNA"/>
</dbReference>
<dbReference type="AlphaFoldDB" id="A0A951IYH9"/>
<comment type="caution">
    <text evidence="1">The sequence shown here is derived from an EMBL/GenBank/DDBJ whole genome shotgun (WGS) entry which is preliminary data.</text>
</comment>
<protein>
    <submittedName>
        <fullName evidence="1">Uncharacterized protein</fullName>
    </submittedName>
</protein>
<dbReference type="RefSeq" id="WP_219291631.1">
    <property type="nucleotide sequence ID" value="NZ_RPHB01000007.1"/>
</dbReference>
<proteinExistence type="predicted"/>
<keyword evidence="2" id="KW-1185">Reference proteome</keyword>
<reference evidence="1 2" key="1">
    <citation type="journal article" date="2020" name="Syst. Appl. Microbiol.">
        <title>Arthrospiribacter ruber gen. nov., sp. nov., a novel bacterium isolated from Arthrospira cultures.</title>
        <authorList>
            <person name="Waleron M."/>
            <person name="Misztak A."/>
            <person name="Waleron M.M."/>
            <person name="Furmaniak M."/>
            <person name="Mrozik A."/>
            <person name="Waleron K."/>
        </authorList>
    </citation>
    <scope>NUCLEOTIDE SEQUENCE [LARGE SCALE GENOMIC DNA]</scope>
    <source>
        <strain evidence="1 2">DPMB0001</strain>
    </source>
</reference>
<evidence type="ECO:0000313" key="2">
    <source>
        <dbReference type="Proteomes" id="UP000727490"/>
    </source>
</evidence>
<name>A0A951IYH9_9BACT</name>
<sequence>MKSKFTKSFILGILVCIVACQVEESPSIEETDDPEIVVQTDPLYFSTNPQSSTVVNFLFPQLPENNQDQSRMYLLNQAGDTLATCALVDWPPRARDEFATIEYSFDPEENYQLWLDLAVEGNKIHRYQIPDYSHTFENQLKSESIAKFDIIQNFDFTPDRNYLFLNNYKSNSQNLVRIDLNTGETKAIGGINSSIFRAIDEENLLYIESGYPTSEIFRFDVSTQSSTSFGYTRQNGGDLSAVIKNHVVYSNPIEDDLRTLTIVNLETEQKSIIEDFSFGNRLRPYILGQMVFGNSVLEPESATLSEELTPFVGTSLLQYLADEDLVFFNKGELVEGDNEEGLRSFGVQKSNGLLVYESEPKKLGEVNHILPSETQLSNNNLLIYLQHSHNQFEHRISGFYELNLTDGTMRLVASEPKFSPAISGIIQLSSNSWLTIYGDEIVLMSL</sequence>
<gene>
    <name evidence="1" type="ORF">EGN73_15160</name>
</gene>
<organism evidence="1 2">
    <name type="scientific">Arthrospiribacter ruber</name>
    <dbReference type="NCBI Taxonomy" id="2487934"/>
    <lineage>
        <taxon>Bacteria</taxon>
        <taxon>Pseudomonadati</taxon>
        <taxon>Bacteroidota</taxon>
        <taxon>Cytophagia</taxon>
        <taxon>Cytophagales</taxon>
        <taxon>Cyclobacteriaceae</taxon>
        <taxon>Arthrospiribacter</taxon>
    </lineage>
</organism>
<evidence type="ECO:0000313" key="1">
    <source>
        <dbReference type="EMBL" id="MBW3469138.1"/>
    </source>
</evidence>
<accession>A0A951IYH9</accession>